<dbReference type="AlphaFoldDB" id="A0A0S3RTU5"/>
<sequence length="189" mass="21296">MLLEKQKRIERYITLRNGEEDDGRKTTNIAAQEVTETLTHFVTVRVFPFIKQLEGRIGRRRKFIDKKNSATFQLIARDASDPSFSQSNRVFARVDNNPVSFSDAEDAGFDDAIGDYNDYDGDISKKTNIVTPPQPQLSTLQQFGAAVGTMGNKTIKIDMPPELTSKIATTTLFVCHRDICEIVIGNYEK</sequence>
<evidence type="ECO:0000313" key="2">
    <source>
        <dbReference type="Proteomes" id="UP000291084"/>
    </source>
</evidence>
<dbReference type="Proteomes" id="UP000291084">
    <property type="component" value="Chromosome 4"/>
</dbReference>
<gene>
    <name evidence="1" type="primary">Vigan.04G128500</name>
    <name evidence="1" type="ORF">VIGAN_04128500</name>
</gene>
<proteinExistence type="predicted"/>
<protein>
    <submittedName>
        <fullName evidence="1">Uncharacterized protein</fullName>
    </submittedName>
</protein>
<name>A0A0S3RTU5_PHAAN</name>
<dbReference type="EMBL" id="AP015037">
    <property type="protein sequence ID" value="BAT84023.1"/>
    <property type="molecule type" value="Genomic_DNA"/>
</dbReference>
<evidence type="ECO:0000313" key="1">
    <source>
        <dbReference type="EMBL" id="BAT84023.1"/>
    </source>
</evidence>
<keyword evidence="2" id="KW-1185">Reference proteome</keyword>
<accession>A0A0S3RTU5</accession>
<organism evidence="1 2">
    <name type="scientific">Vigna angularis var. angularis</name>
    <dbReference type="NCBI Taxonomy" id="157739"/>
    <lineage>
        <taxon>Eukaryota</taxon>
        <taxon>Viridiplantae</taxon>
        <taxon>Streptophyta</taxon>
        <taxon>Embryophyta</taxon>
        <taxon>Tracheophyta</taxon>
        <taxon>Spermatophyta</taxon>
        <taxon>Magnoliopsida</taxon>
        <taxon>eudicotyledons</taxon>
        <taxon>Gunneridae</taxon>
        <taxon>Pentapetalae</taxon>
        <taxon>rosids</taxon>
        <taxon>fabids</taxon>
        <taxon>Fabales</taxon>
        <taxon>Fabaceae</taxon>
        <taxon>Papilionoideae</taxon>
        <taxon>50 kb inversion clade</taxon>
        <taxon>NPAAA clade</taxon>
        <taxon>indigoferoid/millettioid clade</taxon>
        <taxon>Phaseoleae</taxon>
        <taxon>Vigna</taxon>
    </lineage>
</organism>
<reference evidence="1 2" key="1">
    <citation type="journal article" date="2015" name="Sci. Rep.">
        <title>The power of single molecule real-time sequencing technology in the de novo assembly of a eukaryotic genome.</title>
        <authorList>
            <person name="Sakai H."/>
            <person name="Naito K."/>
            <person name="Ogiso-Tanaka E."/>
            <person name="Takahashi Y."/>
            <person name="Iseki K."/>
            <person name="Muto C."/>
            <person name="Satou K."/>
            <person name="Teruya K."/>
            <person name="Shiroma A."/>
            <person name="Shimoji M."/>
            <person name="Hirano T."/>
            <person name="Itoh T."/>
            <person name="Kaga A."/>
            <person name="Tomooka N."/>
        </authorList>
    </citation>
    <scope>NUCLEOTIDE SEQUENCE [LARGE SCALE GENOMIC DNA]</scope>
    <source>
        <strain evidence="2">cv. Shumari</strain>
    </source>
</reference>